<dbReference type="Proteomes" id="UP001215503">
    <property type="component" value="Unassembled WGS sequence"/>
</dbReference>
<dbReference type="SUPFAM" id="SSF55785">
    <property type="entry name" value="PYP-like sensor domain (PAS domain)"/>
    <property type="match status" value="2"/>
</dbReference>
<dbReference type="EC" id="2.7.7.65" evidence="5"/>
<reference evidence="5 6" key="1">
    <citation type="submission" date="2023-03" db="EMBL/GenBank/DDBJ databases">
        <title>Fodinicurvata sp. CAU 1616 isolated from sea sendiment.</title>
        <authorList>
            <person name="Kim W."/>
        </authorList>
    </citation>
    <scope>NUCLEOTIDE SEQUENCE [LARGE SCALE GENOMIC DNA]</scope>
    <source>
        <strain evidence="5 6">CAU 1616</strain>
    </source>
</reference>
<dbReference type="InterPro" id="IPR013656">
    <property type="entry name" value="PAS_4"/>
</dbReference>
<dbReference type="Gene3D" id="3.30.70.270">
    <property type="match status" value="1"/>
</dbReference>
<dbReference type="PROSITE" id="PS50887">
    <property type="entry name" value="GGDEF"/>
    <property type="match status" value="1"/>
</dbReference>
<dbReference type="Pfam" id="PF13426">
    <property type="entry name" value="PAS_9"/>
    <property type="match status" value="1"/>
</dbReference>
<gene>
    <name evidence="5" type="ORF">P2G67_16100</name>
</gene>
<dbReference type="InterPro" id="IPR043128">
    <property type="entry name" value="Rev_trsase/Diguanyl_cyclase"/>
</dbReference>
<feature type="domain" description="PAS" evidence="2">
    <location>
        <begin position="34"/>
        <end position="76"/>
    </location>
</feature>
<name>A0ABT5YR86_9PROT</name>
<evidence type="ECO:0000259" key="3">
    <source>
        <dbReference type="PROSITE" id="PS50113"/>
    </source>
</evidence>
<keyword evidence="6" id="KW-1185">Reference proteome</keyword>
<dbReference type="PROSITE" id="PS50113">
    <property type="entry name" value="PAC"/>
    <property type="match status" value="1"/>
</dbReference>
<dbReference type="PANTHER" id="PTHR46663">
    <property type="entry name" value="DIGUANYLATE CYCLASE DGCT-RELATED"/>
    <property type="match status" value="1"/>
</dbReference>
<dbReference type="InterPro" id="IPR035965">
    <property type="entry name" value="PAS-like_dom_sf"/>
</dbReference>
<proteinExistence type="predicted"/>
<dbReference type="Pfam" id="PF00990">
    <property type="entry name" value="GGDEF"/>
    <property type="match status" value="1"/>
</dbReference>
<evidence type="ECO:0000313" key="6">
    <source>
        <dbReference type="Proteomes" id="UP001215503"/>
    </source>
</evidence>
<organism evidence="5 6">
    <name type="scientific">Aquibaculum arenosum</name>
    <dbReference type="NCBI Taxonomy" id="3032591"/>
    <lineage>
        <taxon>Bacteria</taxon>
        <taxon>Pseudomonadati</taxon>
        <taxon>Pseudomonadota</taxon>
        <taxon>Alphaproteobacteria</taxon>
        <taxon>Rhodospirillales</taxon>
        <taxon>Rhodovibrionaceae</taxon>
        <taxon>Aquibaculum</taxon>
    </lineage>
</organism>
<dbReference type="PANTHER" id="PTHR46663:SF4">
    <property type="entry name" value="DIGUANYLATE CYCLASE DGCT-RELATED"/>
    <property type="match status" value="1"/>
</dbReference>
<dbReference type="Pfam" id="PF08448">
    <property type="entry name" value="PAS_4"/>
    <property type="match status" value="1"/>
</dbReference>
<dbReference type="CDD" id="cd01949">
    <property type="entry name" value="GGDEF"/>
    <property type="match status" value="1"/>
</dbReference>
<dbReference type="NCBIfam" id="TIGR00229">
    <property type="entry name" value="sensory_box"/>
    <property type="match status" value="1"/>
</dbReference>
<dbReference type="InterPro" id="IPR052163">
    <property type="entry name" value="DGC-Regulatory_Protein"/>
</dbReference>
<evidence type="ECO:0000259" key="4">
    <source>
        <dbReference type="PROSITE" id="PS50887"/>
    </source>
</evidence>
<dbReference type="EMBL" id="JARHUD010000018">
    <property type="protein sequence ID" value="MDF2097498.1"/>
    <property type="molecule type" value="Genomic_DNA"/>
</dbReference>
<feature type="domain" description="PAC" evidence="3">
    <location>
        <begin position="235"/>
        <end position="287"/>
    </location>
</feature>
<dbReference type="PROSITE" id="PS50112">
    <property type="entry name" value="PAS"/>
    <property type="match status" value="2"/>
</dbReference>
<evidence type="ECO:0000256" key="1">
    <source>
        <dbReference type="SAM" id="MobiDB-lite"/>
    </source>
</evidence>
<feature type="domain" description="PAS" evidence="2">
    <location>
        <begin position="152"/>
        <end position="191"/>
    </location>
</feature>
<feature type="region of interest" description="Disordered" evidence="1">
    <location>
        <begin position="1"/>
        <end position="24"/>
    </location>
</feature>
<dbReference type="SMART" id="SM00267">
    <property type="entry name" value="GGDEF"/>
    <property type="match status" value="1"/>
</dbReference>
<feature type="domain" description="GGDEF" evidence="4">
    <location>
        <begin position="319"/>
        <end position="402"/>
    </location>
</feature>
<dbReference type="InterPro" id="IPR000014">
    <property type="entry name" value="PAS"/>
</dbReference>
<protein>
    <submittedName>
        <fullName evidence="5">Diguanylate cyclase</fullName>
        <ecNumber evidence="5">2.7.7.65</ecNumber>
    </submittedName>
</protein>
<accession>A0ABT5YR86</accession>
<sequence length="402" mass="45270">MQSNKKQRLTEDDEGHQGGSDIDPTAQEYMSEHEHLLWRLLISHSRDGVVVLEEDGSVYYSNRRFADMLGYGIVEMKALHVWDWDRKHPKHELLQMLGSVDDAGDHFVSQQQRKDGSLIEVEISTNGTVFRGKKLILCIVRDITDRRQAERLRDLLAEILEATPDLVGYADPDGTLRYVNAGGRRLVGLPRTAAHTSAVHDAKGRVVRLGQLHPEWARVLVEQVAIPAAIRDGTWEGESALLDAAGNELPVSQTLVAHLNDGGEVVRLSTLARDIRRYKELEQALERLAFHDGLTGVTNRRHLEALLEEEAERCERHAKVFTLVMYDLDHFKLVNDNHGHQTGDEILRAIARIIEQRLRASDVLGRWGGEEFMILLPDTGLDGAAALAEDRKRRFPPIGLTI</sequence>
<dbReference type="InterPro" id="IPR029787">
    <property type="entry name" value="Nucleotide_cyclase"/>
</dbReference>
<keyword evidence="5" id="KW-0548">Nucleotidyltransferase</keyword>
<dbReference type="RefSeq" id="WP_275824325.1">
    <property type="nucleotide sequence ID" value="NZ_JARHUD010000018.1"/>
</dbReference>
<dbReference type="SMART" id="SM00091">
    <property type="entry name" value="PAS"/>
    <property type="match status" value="2"/>
</dbReference>
<evidence type="ECO:0000313" key="5">
    <source>
        <dbReference type="EMBL" id="MDF2097498.1"/>
    </source>
</evidence>
<dbReference type="NCBIfam" id="TIGR00254">
    <property type="entry name" value="GGDEF"/>
    <property type="match status" value="1"/>
</dbReference>
<comment type="caution">
    <text evidence="5">The sequence shown here is derived from an EMBL/GenBank/DDBJ whole genome shotgun (WGS) entry which is preliminary data.</text>
</comment>
<dbReference type="SUPFAM" id="SSF55073">
    <property type="entry name" value="Nucleotide cyclase"/>
    <property type="match status" value="1"/>
</dbReference>
<dbReference type="CDD" id="cd00130">
    <property type="entry name" value="PAS"/>
    <property type="match status" value="1"/>
</dbReference>
<evidence type="ECO:0000259" key="2">
    <source>
        <dbReference type="PROSITE" id="PS50112"/>
    </source>
</evidence>
<dbReference type="GO" id="GO:0052621">
    <property type="term" value="F:diguanylate cyclase activity"/>
    <property type="evidence" value="ECO:0007669"/>
    <property type="project" value="UniProtKB-EC"/>
</dbReference>
<keyword evidence="5" id="KW-0808">Transferase</keyword>
<dbReference type="Gene3D" id="3.30.450.20">
    <property type="entry name" value="PAS domain"/>
    <property type="match status" value="2"/>
</dbReference>
<dbReference type="InterPro" id="IPR000700">
    <property type="entry name" value="PAS-assoc_C"/>
</dbReference>
<dbReference type="InterPro" id="IPR000160">
    <property type="entry name" value="GGDEF_dom"/>
</dbReference>